<protein>
    <recommendedName>
        <fullName evidence="9">Periplasmic chaperone PpiD</fullName>
    </recommendedName>
    <alternativeName>
        <fullName evidence="10">Periplasmic folding chaperone</fullName>
    </alternativeName>
</protein>
<keyword evidence="2" id="KW-1003">Cell membrane</keyword>
<feature type="transmembrane region" description="Helical" evidence="12">
    <location>
        <begin position="12"/>
        <end position="31"/>
    </location>
</feature>
<keyword evidence="3" id="KW-0997">Cell inner membrane</keyword>
<feature type="domain" description="PpiC" evidence="13">
    <location>
        <begin position="354"/>
        <end position="461"/>
    </location>
</feature>
<dbReference type="InterPro" id="IPR000297">
    <property type="entry name" value="PPIase_PpiC"/>
</dbReference>
<dbReference type="Proteomes" id="UP001474120">
    <property type="component" value="Unassembled WGS sequence"/>
</dbReference>
<reference evidence="14 15" key="1">
    <citation type="submission" date="2024-04" db="EMBL/GenBank/DDBJ databases">
        <title>whole genome sequencing of Lutimonas vermicola strain IMCC1616.</title>
        <authorList>
            <person name="Bae S.S."/>
        </authorList>
    </citation>
    <scope>NUCLEOTIDE SEQUENCE [LARGE SCALE GENOMIC DNA]</scope>
    <source>
        <strain evidence="14 15">IMCC1616</strain>
    </source>
</reference>
<keyword evidence="6 12" id="KW-0472">Membrane</keyword>
<evidence type="ECO:0000256" key="2">
    <source>
        <dbReference type="ARBA" id="ARBA00022475"/>
    </source>
</evidence>
<evidence type="ECO:0000259" key="13">
    <source>
        <dbReference type="PROSITE" id="PS50198"/>
    </source>
</evidence>
<evidence type="ECO:0000256" key="12">
    <source>
        <dbReference type="SAM" id="Phobius"/>
    </source>
</evidence>
<keyword evidence="11" id="KW-0697">Rotamase</keyword>
<evidence type="ECO:0000256" key="4">
    <source>
        <dbReference type="ARBA" id="ARBA00022692"/>
    </source>
</evidence>
<evidence type="ECO:0000256" key="10">
    <source>
        <dbReference type="ARBA" id="ARBA00042775"/>
    </source>
</evidence>
<keyword evidence="11 14" id="KW-0413">Isomerase</keyword>
<gene>
    <name evidence="14" type="ORF">AABB81_13975</name>
</gene>
<dbReference type="InterPro" id="IPR046357">
    <property type="entry name" value="PPIase_dom_sf"/>
</dbReference>
<evidence type="ECO:0000313" key="14">
    <source>
        <dbReference type="EMBL" id="MEL4457013.1"/>
    </source>
</evidence>
<dbReference type="InterPro" id="IPR027304">
    <property type="entry name" value="Trigger_fact/SurA_dom_sf"/>
</dbReference>
<dbReference type="PROSITE" id="PS01096">
    <property type="entry name" value="PPIC_PPIASE_1"/>
    <property type="match status" value="1"/>
</dbReference>
<keyword evidence="5 12" id="KW-1133">Transmembrane helix</keyword>
<dbReference type="Pfam" id="PF13616">
    <property type="entry name" value="Rotamase_3"/>
    <property type="match status" value="1"/>
</dbReference>
<dbReference type="EMBL" id="JBCDNA010000003">
    <property type="protein sequence ID" value="MEL4457013.1"/>
    <property type="molecule type" value="Genomic_DNA"/>
</dbReference>
<dbReference type="RefSeq" id="WP_342161174.1">
    <property type="nucleotide sequence ID" value="NZ_JBCDNA010000003.1"/>
</dbReference>
<evidence type="ECO:0000256" key="11">
    <source>
        <dbReference type="PROSITE-ProRule" id="PRU00278"/>
    </source>
</evidence>
<keyword evidence="15" id="KW-1185">Reference proteome</keyword>
<comment type="caution">
    <text evidence="14">The sequence shown here is derived from an EMBL/GenBank/DDBJ whole genome shotgun (WGS) entry which is preliminary data.</text>
</comment>
<dbReference type="PROSITE" id="PS50198">
    <property type="entry name" value="PPIC_PPIASE_2"/>
    <property type="match status" value="1"/>
</dbReference>
<dbReference type="InterPro" id="IPR052029">
    <property type="entry name" value="PpiD_chaperone"/>
</dbReference>
<accession>A0ABU9L3K2</accession>
<evidence type="ECO:0000256" key="9">
    <source>
        <dbReference type="ARBA" id="ARBA00040743"/>
    </source>
</evidence>
<evidence type="ECO:0000256" key="1">
    <source>
        <dbReference type="ARBA" id="ARBA00004382"/>
    </source>
</evidence>
<evidence type="ECO:0000256" key="7">
    <source>
        <dbReference type="ARBA" id="ARBA00023186"/>
    </source>
</evidence>
<dbReference type="PANTHER" id="PTHR47529:SF1">
    <property type="entry name" value="PERIPLASMIC CHAPERONE PPID"/>
    <property type="match status" value="1"/>
</dbReference>
<keyword evidence="7" id="KW-0143">Chaperone</keyword>
<dbReference type="PANTHER" id="PTHR47529">
    <property type="entry name" value="PEPTIDYL-PROLYL CIS-TRANS ISOMERASE D"/>
    <property type="match status" value="1"/>
</dbReference>
<dbReference type="InterPro" id="IPR023058">
    <property type="entry name" value="PPIase_PpiC_CS"/>
</dbReference>
<dbReference type="GO" id="GO:0003755">
    <property type="term" value="F:peptidyl-prolyl cis-trans isomerase activity"/>
    <property type="evidence" value="ECO:0007669"/>
    <property type="project" value="UniProtKB-EC"/>
</dbReference>
<dbReference type="Gene3D" id="1.10.4030.10">
    <property type="entry name" value="Porin chaperone SurA, peptide-binding domain"/>
    <property type="match status" value="1"/>
</dbReference>
<evidence type="ECO:0000313" key="15">
    <source>
        <dbReference type="Proteomes" id="UP001474120"/>
    </source>
</evidence>
<evidence type="ECO:0000256" key="3">
    <source>
        <dbReference type="ARBA" id="ARBA00022519"/>
    </source>
</evidence>
<evidence type="ECO:0000256" key="6">
    <source>
        <dbReference type="ARBA" id="ARBA00023136"/>
    </source>
</evidence>
<evidence type="ECO:0000256" key="8">
    <source>
        <dbReference type="ARBA" id="ARBA00038408"/>
    </source>
</evidence>
<comment type="similarity">
    <text evidence="8">Belongs to the PpiD chaperone family.</text>
</comment>
<dbReference type="Gene3D" id="3.10.50.40">
    <property type="match status" value="1"/>
</dbReference>
<keyword evidence="4 12" id="KW-0812">Transmembrane</keyword>
<dbReference type="Pfam" id="PF13623">
    <property type="entry name" value="SurA_N_2"/>
    <property type="match status" value="1"/>
</dbReference>
<proteinExistence type="inferred from homology"/>
<dbReference type="SUPFAM" id="SSF109998">
    <property type="entry name" value="Triger factor/SurA peptide-binding domain-like"/>
    <property type="match status" value="1"/>
</dbReference>
<organism evidence="14 15">
    <name type="scientific">Lutimonas vermicola</name>
    <dbReference type="NCBI Taxonomy" id="414288"/>
    <lineage>
        <taxon>Bacteria</taxon>
        <taxon>Pseudomonadati</taxon>
        <taxon>Bacteroidota</taxon>
        <taxon>Flavobacteriia</taxon>
        <taxon>Flavobacteriales</taxon>
        <taxon>Flavobacteriaceae</taxon>
        <taxon>Lutimonas</taxon>
    </lineage>
</organism>
<sequence length="711" mass="79242">MAVLSKIRERSLFLIIIIALALFSFVLSGLFDGNLFNKTASNIGEVNGEPITREEFAQQVELLRTRSNGRSSNMQNINNAWNNLVREKIYQTQLEESGVVVGEKDVWDAMVSQISSQNSPQFANEVGLFDPEKLKEYIATLKDNAEEDEQGAAAWLGWINYEKSIKKNLEQNTYNALIRAGLGSTLSEGKRDYFFKNTSVDLDYVYVPFSSIPDSLITVTNDEIKSYIKAHPKAYTVNESRDIQFVQFKIEATEEDENEIKQELIQMIEDREEYSNAAKSNVTVPGFRNAVDMNEFNAENESDIPYDGAFYNKGALPKLVADSIFDKKIGEVYGPYKENGFYKLSKITAVKQLPDSVKASHILIPFQGSASADQTVVQSSEEAKKVADSVLAVVRGNTSKFEELAKTMSVDKVSGAKGGDLGWFVYKTMIPEFRDYTFENPIGSTGVVESQFGYHVIRIDDQKNIQKNVQIATFSKKIEPSEKTENEIFERAETFASDLNSGKNMLELAKEQNLSVRPVLGLEVFSDNLAELGSQRQIVRWVFEENSEVGDIKRFDLDNGYCVAMLTSKNKAGLSGKGQNVRNIIMKQKKAALIEERSTGTTLDEIAEQNNVTKSSSLAVSNTSPVFAGVGRFVDISGVVTALDENELAKNIIGKNGVAFAVVTKKTLPAELQNYNANKMNLERSLTGRSLLIFEALKENAEIVDNRAVFY</sequence>
<comment type="subcellular location">
    <subcellularLocation>
        <location evidence="1">Cell inner membrane</location>
        <topology evidence="1">Single-pass type II membrane protein</topology>
        <orientation evidence="1">Periplasmic side</orientation>
    </subcellularLocation>
</comment>
<dbReference type="SUPFAM" id="SSF54534">
    <property type="entry name" value="FKBP-like"/>
    <property type="match status" value="1"/>
</dbReference>
<name>A0ABU9L3K2_9FLAO</name>
<evidence type="ECO:0000256" key="5">
    <source>
        <dbReference type="ARBA" id="ARBA00022989"/>
    </source>
</evidence>